<feature type="transmembrane region" description="Helical" evidence="1">
    <location>
        <begin position="44"/>
        <end position="66"/>
    </location>
</feature>
<keyword evidence="3" id="KW-1185">Reference proteome</keyword>
<name>A0A927CDR7_9BACL</name>
<dbReference type="EMBL" id="JACXJA010000024">
    <property type="protein sequence ID" value="MBD2863950.1"/>
    <property type="molecule type" value="Genomic_DNA"/>
</dbReference>
<gene>
    <name evidence="2" type="ORF">IDH45_18325</name>
</gene>
<dbReference type="RefSeq" id="WP_190929578.1">
    <property type="nucleotide sequence ID" value="NZ_JACXJA010000024.1"/>
</dbReference>
<feature type="transmembrane region" description="Helical" evidence="1">
    <location>
        <begin position="12"/>
        <end position="32"/>
    </location>
</feature>
<keyword evidence="1" id="KW-1133">Transmembrane helix</keyword>
<sequence>MFGGNTYIGYLHYIVILFIASGVFILYMDATVYKDGKMMRERKAALISAWLNLTLGVVVLLGSWVYTKFLW</sequence>
<reference evidence="2" key="1">
    <citation type="submission" date="2020-09" db="EMBL/GenBank/DDBJ databases">
        <title>A novel bacterium of genus Paenibacillus, isolated from South China Sea.</title>
        <authorList>
            <person name="Huang H."/>
            <person name="Mo K."/>
            <person name="Hu Y."/>
        </authorList>
    </citation>
    <scope>NUCLEOTIDE SEQUENCE</scope>
    <source>
        <strain evidence="2">IB182363</strain>
    </source>
</reference>
<evidence type="ECO:0000313" key="3">
    <source>
        <dbReference type="Proteomes" id="UP000639396"/>
    </source>
</evidence>
<protein>
    <submittedName>
        <fullName evidence="2">Uncharacterized protein</fullName>
    </submittedName>
</protein>
<organism evidence="2 3">
    <name type="scientific">Paenibacillus oceani</name>
    <dbReference type="NCBI Taxonomy" id="2772510"/>
    <lineage>
        <taxon>Bacteria</taxon>
        <taxon>Bacillati</taxon>
        <taxon>Bacillota</taxon>
        <taxon>Bacilli</taxon>
        <taxon>Bacillales</taxon>
        <taxon>Paenibacillaceae</taxon>
        <taxon>Paenibacillus</taxon>
    </lineage>
</organism>
<keyword evidence="1" id="KW-0472">Membrane</keyword>
<dbReference type="Proteomes" id="UP000639396">
    <property type="component" value="Unassembled WGS sequence"/>
</dbReference>
<evidence type="ECO:0000256" key="1">
    <source>
        <dbReference type="SAM" id="Phobius"/>
    </source>
</evidence>
<proteinExistence type="predicted"/>
<evidence type="ECO:0000313" key="2">
    <source>
        <dbReference type="EMBL" id="MBD2863950.1"/>
    </source>
</evidence>
<comment type="caution">
    <text evidence="2">The sequence shown here is derived from an EMBL/GenBank/DDBJ whole genome shotgun (WGS) entry which is preliminary data.</text>
</comment>
<dbReference type="NCBIfam" id="NF042414">
    <property type="entry name" value="CLC_0170_fam"/>
    <property type="match status" value="1"/>
</dbReference>
<dbReference type="AlphaFoldDB" id="A0A927CDR7"/>
<dbReference type="InterPro" id="IPR049971">
    <property type="entry name" value="CLC_0170-like"/>
</dbReference>
<accession>A0A927CDR7</accession>
<keyword evidence="1" id="KW-0812">Transmembrane</keyword>